<organism evidence="1 2">
    <name type="scientific">Camellia lanceoleosa</name>
    <dbReference type="NCBI Taxonomy" id="1840588"/>
    <lineage>
        <taxon>Eukaryota</taxon>
        <taxon>Viridiplantae</taxon>
        <taxon>Streptophyta</taxon>
        <taxon>Embryophyta</taxon>
        <taxon>Tracheophyta</taxon>
        <taxon>Spermatophyta</taxon>
        <taxon>Magnoliopsida</taxon>
        <taxon>eudicotyledons</taxon>
        <taxon>Gunneridae</taxon>
        <taxon>Pentapetalae</taxon>
        <taxon>asterids</taxon>
        <taxon>Ericales</taxon>
        <taxon>Theaceae</taxon>
        <taxon>Camellia</taxon>
    </lineage>
</organism>
<accession>A0ACC0HZ40</accession>
<keyword evidence="2" id="KW-1185">Reference proteome</keyword>
<dbReference type="EMBL" id="CM045759">
    <property type="protein sequence ID" value="KAI8018292.1"/>
    <property type="molecule type" value="Genomic_DNA"/>
</dbReference>
<evidence type="ECO:0000313" key="2">
    <source>
        <dbReference type="Proteomes" id="UP001060215"/>
    </source>
</evidence>
<proteinExistence type="predicted"/>
<reference evidence="1 2" key="1">
    <citation type="journal article" date="2022" name="Plant J.">
        <title>Chromosome-level genome of Camellia lanceoleosa provides a valuable resource for understanding genome evolution and self-incompatibility.</title>
        <authorList>
            <person name="Gong W."/>
            <person name="Xiao S."/>
            <person name="Wang L."/>
            <person name="Liao Z."/>
            <person name="Chang Y."/>
            <person name="Mo W."/>
            <person name="Hu G."/>
            <person name="Li W."/>
            <person name="Zhao G."/>
            <person name="Zhu H."/>
            <person name="Hu X."/>
            <person name="Ji K."/>
            <person name="Xiang X."/>
            <person name="Song Q."/>
            <person name="Yuan D."/>
            <person name="Jin S."/>
            <person name="Zhang L."/>
        </authorList>
    </citation>
    <scope>NUCLEOTIDE SEQUENCE [LARGE SCALE GENOMIC DNA]</scope>
    <source>
        <strain evidence="1">SQ_2022a</strain>
    </source>
</reference>
<dbReference type="Proteomes" id="UP001060215">
    <property type="component" value="Chromosome 2"/>
</dbReference>
<evidence type="ECO:0000313" key="1">
    <source>
        <dbReference type="EMBL" id="KAI8018292.1"/>
    </source>
</evidence>
<gene>
    <name evidence="1" type="ORF">LOK49_LG04G01537</name>
</gene>
<name>A0ACC0HZ40_9ERIC</name>
<comment type="caution">
    <text evidence="1">The sequence shown here is derived from an EMBL/GenBank/DDBJ whole genome shotgun (WGS) entry which is preliminary data.</text>
</comment>
<sequence length="329" mass="34851">MTRAVGVLIGNRLGRFVDMELSEEGVAQGSSQPVWVSFRYERLPNFCFACGILGHGTRDCATRLLGSTVDNTTRFQYGPWLRADTELGKGKGSSRPSDPVEEEPVGLDSPMVSMLEGGSALQPCQSGPSELIPSGSSVGRRMNHIPTPQSVPPCNAPLPPNTVAVVVGGDHLGENDGQAPAHSISNSKLTLSVIDDKGIASEDQNMELVSGPLVDVTVSELVVPFSTPTNSLSTSSALGLPNPVQLGKGQGLVCPNLKKGRKTRVRNAPLSLLPTLFTDGRKRKIHTNLKEGGSPGAKRFCHDSLAPRPVPTEFVMADLCGRTANRIIA</sequence>
<protein>
    <submittedName>
        <fullName evidence="1">Uncharacterized protein</fullName>
    </submittedName>
</protein>